<dbReference type="EMBL" id="JAUEPT010000015">
    <property type="protein sequence ID" value="KAK0445936.1"/>
    <property type="molecule type" value="Genomic_DNA"/>
</dbReference>
<evidence type="ECO:0000256" key="1">
    <source>
        <dbReference type="SAM" id="Phobius"/>
    </source>
</evidence>
<feature type="transmembrane region" description="Helical" evidence="1">
    <location>
        <begin position="20"/>
        <end position="41"/>
    </location>
</feature>
<feature type="transmembrane region" description="Helical" evidence="1">
    <location>
        <begin position="213"/>
        <end position="234"/>
    </location>
</feature>
<gene>
    <name evidence="3" type="ORF">EV421DRAFT_1902288</name>
</gene>
<comment type="caution">
    <text evidence="3">The sequence shown here is derived from an EMBL/GenBank/DDBJ whole genome shotgun (WGS) entry which is preliminary data.</text>
</comment>
<reference evidence="3" key="1">
    <citation type="submission" date="2023-06" db="EMBL/GenBank/DDBJ databases">
        <authorList>
            <consortium name="Lawrence Berkeley National Laboratory"/>
            <person name="Ahrendt S."/>
            <person name="Sahu N."/>
            <person name="Indic B."/>
            <person name="Wong-Bajracharya J."/>
            <person name="Merenyi Z."/>
            <person name="Ke H.-M."/>
            <person name="Monk M."/>
            <person name="Kocsube S."/>
            <person name="Drula E."/>
            <person name="Lipzen A."/>
            <person name="Balint B."/>
            <person name="Henrissat B."/>
            <person name="Andreopoulos B."/>
            <person name="Martin F.M."/>
            <person name="Harder C.B."/>
            <person name="Rigling D."/>
            <person name="Ford K.L."/>
            <person name="Foster G.D."/>
            <person name="Pangilinan J."/>
            <person name="Papanicolaou A."/>
            <person name="Barry K."/>
            <person name="LaButti K."/>
            <person name="Viragh M."/>
            <person name="Koriabine M."/>
            <person name="Yan M."/>
            <person name="Riley R."/>
            <person name="Champramary S."/>
            <person name="Plett K.L."/>
            <person name="Tsai I.J."/>
            <person name="Slot J."/>
            <person name="Sipos G."/>
            <person name="Plett J."/>
            <person name="Nagy L.G."/>
            <person name="Grigoriev I.V."/>
        </authorList>
    </citation>
    <scope>NUCLEOTIDE SEQUENCE</scope>
    <source>
        <strain evidence="3">FPL87.14</strain>
    </source>
</reference>
<proteinExistence type="predicted"/>
<dbReference type="InterPro" id="IPR045339">
    <property type="entry name" value="DUF6534"/>
</dbReference>
<keyword evidence="1" id="KW-0812">Transmembrane</keyword>
<organism evidence="3 4">
    <name type="scientific">Armillaria borealis</name>
    <dbReference type="NCBI Taxonomy" id="47425"/>
    <lineage>
        <taxon>Eukaryota</taxon>
        <taxon>Fungi</taxon>
        <taxon>Dikarya</taxon>
        <taxon>Basidiomycota</taxon>
        <taxon>Agaricomycotina</taxon>
        <taxon>Agaricomycetes</taxon>
        <taxon>Agaricomycetidae</taxon>
        <taxon>Agaricales</taxon>
        <taxon>Marasmiineae</taxon>
        <taxon>Physalacriaceae</taxon>
        <taxon>Armillaria</taxon>
    </lineage>
</organism>
<dbReference type="Proteomes" id="UP001175226">
    <property type="component" value="Unassembled WGS sequence"/>
</dbReference>
<feature type="domain" description="DUF6534" evidence="2">
    <location>
        <begin position="177"/>
        <end position="264"/>
    </location>
</feature>
<name>A0AA39MSZ3_9AGAR</name>
<keyword evidence="4" id="KW-1185">Reference proteome</keyword>
<accession>A0AA39MSZ3</accession>
<dbReference type="PANTHER" id="PTHR40465">
    <property type="entry name" value="CHROMOSOME 1, WHOLE GENOME SHOTGUN SEQUENCE"/>
    <property type="match status" value="1"/>
</dbReference>
<feature type="transmembrane region" description="Helical" evidence="1">
    <location>
        <begin position="240"/>
        <end position="262"/>
    </location>
</feature>
<evidence type="ECO:0000259" key="2">
    <source>
        <dbReference type="Pfam" id="PF20152"/>
    </source>
</evidence>
<keyword evidence="1" id="KW-1133">Transmembrane helix</keyword>
<feature type="transmembrane region" description="Helical" evidence="1">
    <location>
        <begin position="53"/>
        <end position="77"/>
    </location>
</feature>
<feature type="transmembrane region" description="Helical" evidence="1">
    <location>
        <begin position="169"/>
        <end position="192"/>
    </location>
</feature>
<feature type="transmembrane region" description="Helical" evidence="1">
    <location>
        <begin position="97"/>
        <end position="114"/>
    </location>
</feature>
<evidence type="ECO:0000313" key="4">
    <source>
        <dbReference type="Proteomes" id="UP001175226"/>
    </source>
</evidence>
<protein>
    <recommendedName>
        <fullName evidence="2">DUF6534 domain-containing protein</fullName>
    </recommendedName>
</protein>
<keyword evidence="1" id="KW-0472">Membrane</keyword>
<sequence length="326" mass="36381">MSAQPSIALPSVGETFGACYIGSILAAILYGISNLQVVIYYKRYPNDQWVYRYSVALLWVLDTLHVILSTHAIYFYLVTMFGDFIGGLEKDLWTMKLQLSLNNFIVVLYAIRLWKLGRYFHKVLPCFVVLAVATSLGNKIVRPHKITDLAYGIRHIPNLLSVSIIKKSIYVFCSTIAATDMIIAPMMCYYLHKSRRDTIFSTTAALLVRLMRLVLVSGVATSAISLSTLIAYIVWPESLIFVGIHFVLSKLYINSLLAMLNARSKQRSTNRATEGGVNSLPTVLQITPHSSEGSADDTDKIGIPLQHISSFGDKMNYLKGPLECQV</sequence>
<evidence type="ECO:0000313" key="3">
    <source>
        <dbReference type="EMBL" id="KAK0445936.1"/>
    </source>
</evidence>
<dbReference type="AlphaFoldDB" id="A0AA39MSZ3"/>
<dbReference type="PANTHER" id="PTHR40465:SF1">
    <property type="entry name" value="DUF6534 DOMAIN-CONTAINING PROTEIN"/>
    <property type="match status" value="1"/>
</dbReference>
<feature type="transmembrane region" description="Helical" evidence="1">
    <location>
        <begin position="123"/>
        <end position="141"/>
    </location>
</feature>
<dbReference type="Pfam" id="PF20152">
    <property type="entry name" value="DUF6534"/>
    <property type="match status" value="1"/>
</dbReference>